<feature type="compositionally biased region" description="Polar residues" evidence="2">
    <location>
        <begin position="29"/>
        <end position="47"/>
    </location>
</feature>
<name>A0A7S3B4D7_9EUKA</name>
<protein>
    <submittedName>
        <fullName evidence="3">Uncharacterized protein</fullName>
    </submittedName>
</protein>
<feature type="region of interest" description="Disordered" evidence="2">
    <location>
        <begin position="1"/>
        <end position="282"/>
    </location>
</feature>
<evidence type="ECO:0000256" key="1">
    <source>
        <dbReference type="SAM" id="Coils"/>
    </source>
</evidence>
<feature type="region of interest" description="Disordered" evidence="2">
    <location>
        <begin position="488"/>
        <end position="549"/>
    </location>
</feature>
<feature type="compositionally biased region" description="Low complexity" evidence="2">
    <location>
        <begin position="104"/>
        <end position="116"/>
    </location>
</feature>
<gene>
    <name evidence="3" type="ORF">HERI1096_LOCUS24943</name>
</gene>
<dbReference type="EMBL" id="HBHX01045085">
    <property type="protein sequence ID" value="CAE0124267.1"/>
    <property type="molecule type" value="Transcribed_RNA"/>
</dbReference>
<keyword evidence="1" id="KW-0175">Coiled coil</keyword>
<organism evidence="3">
    <name type="scientific">Haptolina ericina</name>
    <dbReference type="NCBI Taxonomy" id="156174"/>
    <lineage>
        <taxon>Eukaryota</taxon>
        <taxon>Haptista</taxon>
        <taxon>Haptophyta</taxon>
        <taxon>Prymnesiophyceae</taxon>
        <taxon>Prymnesiales</taxon>
        <taxon>Prymnesiaceae</taxon>
        <taxon>Haptolina</taxon>
    </lineage>
</organism>
<evidence type="ECO:0000313" key="3">
    <source>
        <dbReference type="EMBL" id="CAE0124267.1"/>
    </source>
</evidence>
<dbReference type="AlphaFoldDB" id="A0A7S3B4D7"/>
<proteinExistence type="predicted"/>
<reference evidence="3" key="1">
    <citation type="submission" date="2021-01" db="EMBL/GenBank/DDBJ databases">
        <authorList>
            <person name="Corre E."/>
            <person name="Pelletier E."/>
            <person name="Niang G."/>
            <person name="Scheremetjew M."/>
            <person name="Finn R."/>
            <person name="Kale V."/>
            <person name="Holt S."/>
            <person name="Cochrane G."/>
            <person name="Meng A."/>
            <person name="Brown T."/>
            <person name="Cohen L."/>
        </authorList>
    </citation>
    <scope>NUCLEOTIDE SEQUENCE</scope>
    <source>
        <strain evidence="3">CCMP281</strain>
    </source>
</reference>
<accession>A0A7S3B4D7</accession>
<feature type="compositionally biased region" description="Low complexity" evidence="2">
    <location>
        <begin position="151"/>
        <end position="161"/>
    </location>
</feature>
<feature type="compositionally biased region" description="Basic residues" evidence="2">
    <location>
        <begin position="243"/>
        <end position="252"/>
    </location>
</feature>
<evidence type="ECO:0000256" key="2">
    <source>
        <dbReference type="SAM" id="MobiDB-lite"/>
    </source>
</evidence>
<sequence length="549" mass="59289">MGVSNSTQRRRSFSGDGGSRHSPSKHRSASNGADSRSASPSSKNGANSEKGFVAPLPPAANIAEAPPARHKKSMPSAAPLVGPNCSAHLAKKGSMPSASPPGSPLSARNSCSSARNSAREGIPSTSLPLAARTSPVPTGSESSPLKHGSNRRLLSFLPRSLLSREDDHEPKSGCDSGASSERSREGSRPVTPKSSRRDREGSRTPPKSSRRDRDDDDSGGSRSPPPSSRHGDDESRTPCKSSRGNRSHRGGKSNRGSRSSRAAKPDSEPDTDEEGNPIRSLEDLAASASALLVEIEQANEQAKALDTEFEDLTQALLAQSYDASSVQEKLGKRAMDHAALAQQLAKEYYAEVVRKGKADQIKSLTVSQLGNPAEGTPSAFLSNLSDIQAEQLKLLRKEMAEKQKQIDMARAHQVTLVEAVVGKNDEVSDERVAMTEVEEMIQVVKIKQKQQDEAMEVNKLTLEARSEQLRLQTEAYDTLRVEIAEARKESKNNRVSWAQVKTDEEEAPMSPRPGRFMSDSARAPRPTGRLQEKKAARLSSRKTNAFHSV</sequence>
<feature type="coiled-coil region" evidence="1">
    <location>
        <begin position="385"/>
        <end position="412"/>
    </location>
</feature>
<feature type="compositionally biased region" description="Basic and acidic residues" evidence="2">
    <location>
        <begin position="162"/>
        <end position="172"/>
    </location>
</feature>